<dbReference type="Pfam" id="PF01467">
    <property type="entry name" value="CTP_transf_like"/>
    <property type="match status" value="1"/>
</dbReference>
<name>A0ABT0I111_9LACO</name>
<keyword evidence="3 10" id="KW-0662">Pyridine nucleotide biosynthesis</keyword>
<keyword evidence="4 10" id="KW-0808">Transferase</keyword>
<evidence type="ECO:0000256" key="9">
    <source>
        <dbReference type="ARBA" id="ARBA00048721"/>
    </source>
</evidence>
<evidence type="ECO:0000313" key="13">
    <source>
        <dbReference type="Proteomes" id="UP001522905"/>
    </source>
</evidence>
<dbReference type="NCBIfam" id="NF000841">
    <property type="entry name" value="PRK00071.1-4"/>
    <property type="match status" value="1"/>
</dbReference>
<evidence type="ECO:0000256" key="8">
    <source>
        <dbReference type="ARBA" id="ARBA00023027"/>
    </source>
</evidence>
<keyword evidence="7 10" id="KW-0067">ATP-binding</keyword>
<dbReference type="HAMAP" id="MF_00244">
    <property type="entry name" value="NaMN_adenylyltr"/>
    <property type="match status" value="1"/>
</dbReference>
<dbReference type="SUPFAM" id="SSF52374">
    <property type="entry name" value="Nucleotidylyl transferase"/>
    <property type="match status" value="1"/>
</dbReference>
<dbReference type="EC" id="2.7.7.18" evidence="10"/>
<dbReference type="PANTHER" id="PTHR39321:SF3">
    <property type="entry name" value="PHOSPHOPANTETHEINE ADENYLYLTRANSFERASE"/>
    <property type="match status" value="1"/>
</dbReference>
<organism evidence="12 13">
    <name type="scientific">Apilactobacillus xinyiensis</name>
    <dbReference type="NCBI Taxonomy" id="2841032"/>
    <lineage>
        <taxon>Bacteria</taxon>
        <taxon>Bacillati</taxon>
        <taxon>Bacillota</taxon>
        <taxon>Bacilli</taxon>
        <taxon>Lactobacillales</taxon>
        <taxon>Lactobacillaceae</taxon>
        <taxon>Apilactobacillus</taxon>
    </lineage>
</organism>
<evidence type="ECO:0000256" key="3">
    <source>
        <dbReference type="ARBA" id="ARBA00022642"/>
    </source>
</evidence>
<comment type="function">
    <text evidence="1 10">Catalyzes the reversible adenylation of nicotinate mononucleotide (NaMN) to nicotinic acid adenine dinucleotide (NaAD).</text>
</comment>
<reference evidence="12 13" key="1">
    <citation type="submission" date="2021-11" db="EMBL/GenBank/DDBJ databases">
        <title>Comparative genomics of bee honey and flower isolates.</title>
        <authorList>
            <person name="Bechtner J.D."/>
            <person name="Gallus M.K."/>
            <person name="Ehrmann M."/>
        </authorList>
    </citation>
    <scope>NUCLEOTIDE SEQUENCE [LARGE SCALE GENOMIC DNA]</scope>
    <source>
        <strain evidence="12 13">M161</strain>
    </source>
</reference>
<keyword evidence="6 10" id="KW-0547">Nucleotide-binding</keyword>
<dbReference type="PANTHER" id="PTHR39321">
    <property type="entry name" value="NICOTINATE-NUCLEOTIDE ADENYLYLTRANSFERASE-RELATED"/>
    <property type="match status" value="1"/>
</dbReference>
<comment type="caution">
    <text evidence="12">The sequence shown here is derived from an EMBL/GenBank/DDBJ whole genome shotgun (WGS) entry which is preliminary data.</text>
</comment>
<dbReference type="Gene3D" id="3.40.50.620">
    <property type="entry name" value="HUPs"/>
    <property type="match status" value="1"/>
</dbReference>
<dbReference type="CDD" id="cd02165">
    <property type="entry name" value="NMNAT"/>
    <property type="match status" value="1"/>
</dbReference>
<evidence type="ECO:0000256" key="5">
    <source>
        <dbReference type="ARBA" id="ARBA00022695"/>
    </source>
</evidence>
<proteinExistence type="inferred from homology"/>
<gene>
    <name evidence="10" type="primary">nadD</name>
    <name evidence="12" type="ORF">LNP07_01605</name>
</gene>
<comment type="catalytic activity">
    <reaction evidence="9 10">
        <text>nicotinate beta-D-ribonucleotide + ATP + H(+) = deamido-NAD(+) + diphosphate</text>
        <dbReference type="Rhea" id="RHEA:22860"/>
        <dbReference type="ChEBI" id="CHEBI:15378"/>
        <dbReference type="ChEBI" id="CHEBI:30616"/>
        <dbReference type="ChEBI" id="CHEBI:33019"/>
        <dbReference type="ChEBI" id="CHEBI:57502"/>
        <dbReference type="ChEBI" id="CHEBI:58437"/>
        <dbReference type="EC" id="2.7.7.18"/>
    </reaction>
</comment>
<evidence type="ECO:0000256" key="6">
    <source>
        <dbReference type="ARBA" id="ARBA00022741"/>
    </source>
</evidence>
<keyword evidence="5 10" id="KW-0548">Nucleotidyltransferase</keyword>
<evidence type="ECO:0000256" key="7">
    <source>
        <dbReference type="ARBA" id="ARBA00022840"/>
    </source>
</evidence>
<dbReference type="NCBIfam" id="NF000840">
    <property type="entry name" value="PRK00071.1-3"/>
    <property type="match status" value="1"/>
</dbReference>
<keyword evidence="13" id="KW-1185">Reference proteome</keyword>
<protein>
    <recommendedName>
        <fullName evidence="10">Probable nicotinate-nucleotide adenylyltransferase</fullName>
        <ecNumber evidence="10">2.7.7.18</ecNumber>
    </recommendedName>
    <alternativeName>
        <fullName evidence="10">Deamido-NAD(+) diphosphorylase</fullName>
    </alternativeName>
    <alternativeName>
        <fullName evidence="10">Deamido-NAD(+) pyrophosphorylase</fullName>
    </alternativeName>
    <alternativeName>
        <fullName evidence="10">Nicotinate mononucleotide adenylyltransferase</fullName>
        <shortName evidence="10">NaMN adenylyltransferase</shortName>
    </alternativeName>
</protein>
<dbReference type="Proteomes" id="UP001522905">
    <property type="component" value="Unassembled WGS sequence"/>
</dbReference>
<sequence>MISSNNKVKHKIGIFGGTFNPIHNEHLFIADQVCDSLNLDQVYLMPDYIPPHVDKKYAIDANLRVDMIKLAIQDNDKLALELSEVNRKGTSYTYDTMLNLCNQNPNNDYYFIIGGDMVDYLPKWHRIDELFQLVHFVGVKRKNYIPESDYPVIWVDLPDIDISSTMIRNKISCNESVRYLIPDKVNCYIKEHSIYR</sequence>
<dbReference type="InterPro" id="IPR014729">
    <property type="entry name" value="Rossmann-like_a/b/a_fold"/>
</dbReference>
<evidence type="ECO:0000313" key="12">
    <source>
        <dbReference type="EMBL" id="MCK8624221.1"/>
    </source>
</evidence>
<evidence type="ECO:0000256" key="4">
    <source>
        <dbReference type="ARBA" id="ARBA00022679"/>
    </source>
</evidence>
<evidence type="ECO:0000259" key="11">
    <source>
        <dbReference type="Pfam" id="PF01467"/>
    </source>
</evidence>
<accession>A0ABT0I111</accession>
<evidence type="ECO:0000256" key="1">
    <source>
        <dbReference type="ARBA" id="ARBA00002324"/>
    </source>
</evidence>
<comment type="pathway">
    <text evidence="2 10">Cofactor biosynthesis; NAD(+) biosynthesis; deamido-NAD(+) from nicotinate D-ribonucleotide: step 1/1.</text>
</comment>
<feature type="domain" description="Cytidyltransferase-like" evidence="11">
    <location>
        <begin position="14"/>
        <end position="169"/>
    </location>
</feature>
<dbReference type="NCBIfam" id="TIGR00482">
    <property type="entry name" value="nicotinate (nicotinamide) nucleotide adenylyltransferase"/>
    <property type="match status" value="1"/>
</dbReference>
<comment type="similarity">
    <text evidence="10">Belongs to the NadD family.</text>
</comment>
<dbReference type="RefSeq" id="WP_248601454.1">
    <property type="nucleotide sequence ID" value="NZ_CAXMLZ010000001.1"/>
</dbReference>
<dbReference type="InterPro" id="IPR005248">
    <property type="entry name" value="NadD/NMNAT"/>
</dbReference>
<dbReference type="InterPro" id="IPR004821">
    <property type="entry name" value="Cyt_trans-like"/>
</dbReference>
<dbReference type="EMBL" id="JAJIAO010000001">
    <property type="protein sequence ID" value="MCK8624221.1"/>
    <property type="molecule type" value="Genomic_DNA"/>
</dbReference>
<evidence type="ECO:0000256" key="2">
    <source>
        <dbReference type="ARBA" id="ARBA00005019"/>
    </source>
</evidence>
<dbReference type="GO" id="GO:0004515">
    <property type="term" value="F:nicotinate-nucleotide adenylyltransferase activity"/>
    <property type="evidence" value="ECO:0007669"/>
    <property type="project" value="UniProtKB-EC"/>
</dbReference>
<keyword evidence="8 10" id="KW-0520">NAD</keyword>
<evidence type="ECO:0000256" key="10">
    <source>
        <dbReference type="HAMAP-Rule" id="MF_00244"/>
    </source>
</evidence>